<feature type="region of interest" description="Disordered" evidence="1">
    <location>
        <begin position="76"/>
        <end position="212"/>
    </location>
</feature>
<dbReference type="AlphaFoldDB" id="A0A0L8G554"/>
<feature type="region of interest" description="Disordered" evidence="1">
    <location>
        <begin position="235"/>
        <end position="265"/>
    </location>
</feature>
<feature type="compositionally biased region" description="Basic and acidic residues" evidence="1">
    <location>
        <begin position="306"/>
        <end position="315"/>
    </location>
</feature>
<feature type="region of interest" description="Disordered" evidence="1">
    <location>
        <begin position="285"/>
        <end position="315"/>
    </location>
</feature>
<accession>A0A0L8G554</accession>
<feature type="compositionally biased region" description="Basic and acidic residues" evidence="1">
    <location>
        <begin position="235"/>
        <end position="247"/>
    </location>
</feature>
<feature type="compositionally biased region" description="Basic residues" evidence="1">
    <location>
        <begin position="85"/>
        <end position="100"/>
    </location>
</feature>
<sequence length="315" mass="37536">MGEWNEYKRVLLRKYLDVKICREYTSEGDELKAVLLRVYTGDGCEYTVHLRVITGKCGEYKIVLLKEYPQKEGLRTRERAGTEKQRKRKVRVKERKRVRGRVGDEHVKTERKSKSERERLIQRKSDKERDKECLGRSDRPTSKRRERVEGREKKERGQIRRKQREGLVKDREANTEREGERERESQDSVEERGVNKGKTLTDRGKQVKTENRIWGGVRGEQVDIEREGVREIMGNKEGVMREKERVSKGINKQRKRGVNKGKRERESRLILRRRLWGRVRDAYGDIQRESKVKKKGMGRSESQTSTERERRRGRK</sequence>
<gene>
    <name evidence="2" type="ORF">OCBIM_22039959mg</name>
</gene>
<feature type="compositionally biased region" description="Basic and acidic residues" evidence="1">
    <location>
        <begin position="101"/>
        <end position="211"/>
    </location>
</feature>
<organism evidence="2">
    <name type="scientific">Octopus bimaculoides</name>
    <name type="common">California two-spotted octopus</name>
    <dbReference type="NCBI Taxonomy" id="37653"/>
    <lineage>
        <taxon>Eukaryota</taxon>
        <taxon>Metazoa</taxon>
        <taxon>Spiralia</taxon>
        <taxon>Lophotrochozoa</taxon>
        <taxon>Mollusca</taxon>
        <taxon>Cephalopoda</taxon>
        <taxon>Coleoidea</taxon>
        <taxon>Octopodiformes</taxon>
        <taxon>Octopoda</taxon>
        <taxon>Incirrata</taxon>
        <taxon>Octopodidae</taxon>
        <taxon>Octopus</taxon>
    </lineage>
</organism>
<protein>
    <submittedName>
        <fullName evidence="2">Uncharacterized protein</fullName>
    </submittedName>
</protein>
<feature type="compositionally biased region" description="Basic residues" evidence="1">
    <location>
        <begin position="251"/>
        <end position="260"/>
    </location>
</feature>
<dbReference type="STRING" id="37653.A0A0L8G554"/>
<dbReference type="EMBL" id="KQ423809">
    <property type="protein sequence ID" value="KOF72151.1"/>
    <property type="molecule type" value="Genomic_DNA"/>
</dbReference>
<evidence type="ECO:0000256" key="1">
    <source>
        <dbReference type="SAM" id="MobiDB-lite"/>
    </source>
</evidence>
<proteinExistence type="predicted"/>
<evidence type="ECO:0000313" key="2">
    <source>
        <dbReference type="EMBL" id="KOF72151.1"/>
    </source>
</evidence>
<reference evidence="2" key="1">
    <citation type="submission" date="2015-07" db="EMBL/GenBank/DDBJ databases">
        <title>MeaNS - Measles Nucleotide Surveillance Program.</title>
        <authorList>
            <person name="Tran T."/>
            <person name="Druce J."/>
        </authorList>
    </citation>
    <scope>NUCLEOTIDE SEQUENCE</scope>
    <source>
        <strain evidence="2">UCB-OBI-ISO-001</strain>
        <tissue evidence="2">Gonad</tissue>
    </source>
</reference>
<name>A0A0L8G554_OCTBM</name>